<dbReference type="AlphaFoldDB" id="A0A0A1YEW2"/>
<evidence type="ECO:0000313" key="2">
    <source>
        <dbReference type="EMBL" id="KFX67571.1"/>
    </source>
</evidence>
<keyword evidence="1" id="KW-0472">Membrane</keyword>
<protein>
    <submittedName>
        <fullName evidence="2">MFS transporter</fullName>
    </submittedName>
</protein>
<gene>
    <name evidence="2" type="ORF">TMS3_0123665</name>
</gene>
<dbReference type="RefSeq" id="WP_025167664.1">
    <property type="nucleotide sequence ID" value="NZ_AWSQ01000010.1"/>
</dbReference>
<evidence type="ECO:0000313" key="3">
    <source>
        <dbReference type="Proteomes" id="UP000030063"/>
    </source>
</evidence>
<proteinExistence type="predicted"/>
<dbReference type="STRING" id="1395571.TMS3_0123665"/>
<keyword evidence="1" id="KW-1133">Transmembrane helix</keyword>
<dbReference type="OrthoDB" id="7030977at2"/>
<accession>A0A0A1YEW2</accession>
<comment type="caution">
    <text evidence="2">The sequence shown here is derived from an EMBL/GenBank/DDBJ whole genome shotgun (WGS) entry which is preliminary data.</text>
</comment>
<feature type="transmembrane region" description="Helical" evidence="1">
    <location>
        <begin position="92"/>
        <end position="109"/>
    </location>
</feature>
<sequence>MTRSQVRRRLALAWWGQLVLTLAPLILLNLLFGADRQPSMLVMPLFVAGLASMFVSLPLFSAYKRALVATEQALDSAQEPDAWQELARRRRLAFLGAGLPAWIAAIAVFVGLEAIPLMLLGLSSLVLLYLYRIPRQLG</sequence>
<keyword evidence="1" id="KW-0812">Transmembrane</keyword>
<feature type="transmembrane region" description="Helical" evidence="1">
    <location>
        <begin position="115"/>
        <end position="131"/>
    </location>
</feature>
<dbReference type="Proteomes" id="UP000030063">
    <property type="component" value="Unassembled WGS sequence"/>
</dbReference>
<reference evidence="2 3" key="1">
    <citation type="journal article" date="2014" name="Genome Announc.">
        <title>Draft Genome Sequence of Petroleum Oil-Degrading Marine Bacterium Pseudomonas taeanensis Strain MS-3, Isolated from a Crude Oil-Contaminated Seashore.</title>
        <authorList>
            <person name="Lee S.Y."/>
            <person name="Kim S.H."/>
            <person name="Lee D.G."/>
            <person name="Shin S."/>
            <person name="Yun S.H."/>
            <person name="Choi C.W."/>
            <person name="Chung Y.H."/>
            <person name="Choi J.S."/>
            <person name="Kahng H.Y."/>
            <person name="Kim S.I."/>
        </authorList>
    </citation>
    <scope>NUCLEOTIDE SEQUENCE [LARGE SCALE GENOMIC DNA]</scope>
    <source>
        <strain evidence="2 3">MS-3</strain>
    </source>
</reference>
<name>A0A0A1YEW2_9PSED</name>
<evidence type="ECO:0000256" key="1">
    <source>
        <dbReference type="SAM" id="Phobius"/>
    </source>
</evidence>
<feature type="transmembrane region" description="Helical" evidence="1">
    <location>
        <begin position="12"/>
        <end position="34"/>
    </location>
</feature>
<keyword evidence="3" id="KW-1185">Reference proteome</keyword>
<organism evidence="2 3">
    <name type="scientific">Pseudomonas taeanensis MS-3</name>
    <dbReference type="NCBI Taxonomy" id="1395571"/>
    <lineage>
        <taxon>Bacteria</taxon>
        <taxon>Pseudomonadati</taxon>
        <taxon>Pseudomonadota</taxon>
        <taxon>Gammaproteobacteria</taxon>
        <taxon>Pseudomonadales</taxon>
        <taxon>Pseudomonadaceae</taxon>
        <taxon>Pseudomonas</taxon>
    </lineage>
</organism>
<dbReference type="EMBL" id="AWSQ01000010">
    <property type="protein sequence ID" value="KFX67571.1"/>
    <property type="molecule type" value="Genomic_DNA"/>
</dbReference>
<feature type="transmembrane region" description="Helical" evidence="1">
    <location>
        <begin position="40"/>
        <end position="60"/>
    </location>
</feature>